<dbReference type="RefSeq" id="WP_108740860.1">
    <property type="nucleotide sequence ID" value="NZ_CP020918.1"/>
</dbReference>
<sequence>MENILVAGANGTTGKKIIALLHTSDNFNPIAMVRKEEQQTYFKDQNIETVLGDLTDNVDSVFNTKIDRVIFAAGSGGKNVVGVDQEGAKKMIDASKKANVKKFVMLSSMGADKPEEATQLVDYLKAKHNADEYLKSSGLEYSIVRPGTLTNDDQLATIELALKLNKRGEISRADVAQTLVQSLADKTATNATFEIIKGEKNITEALAQMN</sequence>
<evidence type="ECO:0000259" key="1">
    <source>
        <dbReference type="Pfam" id="PF13460"/>
    </source>
</evidence>
<evidence type="ECO:0000313" key="3">
    <source>
        <dbReference type="Proteomes" id="UP000244527"/>
    </source>
</evidence>
<dbReference type="CDD" id="cd05243">
    <property type="entry name" value="SDR_a5"/>
    <property type="match status" value="1"/>
</dbReference>
<proteinExistence type="predicted"/>
<keyword evidence="3" id="KW-1185">Reference proteome</keyword>
<dbReference type="InterPro" id="IPR016040">
    <property type="entry name" value="NAD(P)-bd_dom"/>
</dbReference>
<dbReference type="SUPFAM" id="SSF51735">
    <property type="entry name" value="NAD(P)-binding Rossmann-fold domains"/>
    <property type="match status" value="1"/>
</dbReference>
<dbReference type="InterPro" id="IPR036291">
    <property type="entry name" value="NAD(P)-bd_dom_sf"/>
</dbReference>
<dbReference type="PANTHER" id="PTHR15020:SF50">
    <property type="entry name" value="UPF0659 PROTEIN YMR090W"/>
    <property type="match status" value="1"/>
</dbReference>
<dbReference type="Pfam" id="PF13460">
    <property type="entry name" value="NAD_binding_10"/>
    <property type="match status" value="1"/>
</dbReference>
<dbReference type="AlphaFoldDB" id="A0A2S1LEF9"/>
<name>A0A2S1LEF9_9FLAO</name>
<protein>
    <submittedName>
        <fullName evidence="2">NAD-dependent dehydratase</fullName>
    </submittedName>
</protein>
<reference evidence="2 3" key="1">
    <citation type="submission" date="2017-04" db="EMBL/GenBank/DDBJ databases">
        <title>Compelte genome sequence of WV33.</title>
        <authorList>
            <person name="Lee P.C."/>
        </authorList>
    </citation>
    <scope>NUCLEOTIDE SEQUENCE [LARGE SCALE GENOMIC DNA]</scope>
    <source>
        <strain evidence="2 3">WV33</strain>
    </source>
</reference>
<dbReference type="PANTHER" id="PTHR15020">
    <property type="entry name" value="FLAVIN REDUCTASE-RELATED"/>
    <property type="match status" value="1"/>
</dbReference>
<dbReference type="Proteomes" id="UP000244527">
    <property type="component" value="Chromosome"/>
</dbReference>
<dbReference type="KEGG" id="ffa:FFWV33_10515"/>
<accession>A0A2S1LEF9</accession>
<feature type="domain" description="NAD(P)-binding" evidence="1">
    <location>
        <begin position="8"/>
        <end position="185"/>
    </location>
</feature>
<dbReference type="Gene3D" id="3.40.50.720">
    <property type="entry name" value="NAD(P)-binding Rossmann-like Domain"/>
    <property type="match status" value="1"/>
</dbReference>
<organism evidence="2 3">
    <name type="scientific">Flavobacterium faecale</name>
    <dbReference type="NCBI Taxonomy" id="1355330"/>
    <lineage>
        <taxon>Bacteria</taxon>
        <taxon>Pseudomonadati</taxon>
        <taxon>Bacteroidota</taxon>
        <taxon>Flavobacteriia</taxon>
        <taxon>Flavobacteriales</taxon>
        <taxon>Flavobacteriaceae</taxon>
        <taxon>Flavobacterium</taxon>
    </lineage>
</organism>
<dbReference type="EMBL" id="CP020918">
    <property type="protein sequence ID" value="AWG21926.1"/>
    <property type="molecule type" value="Genomic_DNA"/>
</dbReference>
<dbReference type="OrthoDB" id="9803892at2"/>
<evidence type="ECO:0000313" key="2">
    <source>
        <dbReference type="EMBL" id="AWG21926.1"/>
    </source>
</evidence>
<gene>
    <name evidence="2" type="ORF">FFWV33_10515</name>
</gene>